<gene>
    <name evidence="1" type="ordered locus">YPK_0339</name>
</gene>
<dbReference type="AlphaFoldDB" id="A0A0H3B0L7"/>
<reference evidence="1" key="1">
    <citation type="submission" date="2008-02" db="EMBL/GenBank/DDBJ databases">
        <title>Complete sequence of Yersinia pseudotuberculosis YPIII.</title>
        <authorList>
            <consortium name="US DOE Joint Genome Institute"/>
            <person name="Challacombe J.F."/>
            <person name="Bruce D."/>
            <person name="Detter J.C."/>
            <person name="Green L."/>
            <person name="Land M."/>
            <person name="Munk C."/>
            <person name="Lindler L.E."/>
            <person name="Nikolich M.P."/>
            <person name="Brettin T."/>
        </authorList>
    </citation>
    <scope>NUCLEOTIDE SEQUENCE</scope>
    <source>
        <strain evidence="1">YPIII</strain>
    </source>
</reference>
<dbReference type="KEGG" id="ypy:YPK_0339"/>
<dbReference type="EMBL" id="CP000950">
    <property type="protein sequence ID" value="ACA66649.1"/>
    <property type="molecule type" value="Genomic_DNA"/>
</dbReference>
<evidence type="ECO:0000313" key="1">
    <source>
        <dbReference type="EMBL" id="ACA66649.1"/>
    </source>
</evidence>
<accession>A0A0H3B0L7</accession>
<protein>
    <submittedName>
        <fullName evidence="1">Uncharacterized protein</fullName>
    </submittedName>
</protein>
<organism evidence="1">
    <name type="scientific">Yersinia pseudotuberculosis serotype O:3 (strain YPIII)</name>
    <dbReference type="NCBI Taxonomy" id="502800"/>
    <lineage>
        <taxon>Bacteria</taxon>
        <taxon>Pseudomonadati</taxon>
        <taxon>Pseudomonadota</taxon>
        <taxon>Gammaproteobacteria</taxon>
        <taxon>Enterobacterales</taxon>
        <taxon>Yersiniaceae</taxon>
        <taxon>Yersinia</taxon>
    </lineage>
</organism>
<dbReference type="PATRIC" id="fig|502800.11.peg.942"/>
<name>A0A0H3B0L7_YERPY</name>
<sequence length="45" mass="5355">MQHYYFDREVETLPGILFSITLKPFHRVTLTTELPEWVVAENAVY</sequence>
<proteinExistence type="predicted"/>